<evidence type="ECO:0000313" key="1">
    <source>
        <dbReference type="EnsemblMetazoa" id="GAUT031082-PA"/>
    </source>
</evidence>
<reference evidence="1" key="1">
    <citation type="submission" date="2020-05" db="UniProtKB">
        <authorList>
            <consortium name="EnsemblMetazoa"/>
        </authorList>
    </citation>
    <scope>IDENTIFICATION</scope>
    <source>
        <strain evidence="1">TTRI</strain>
    </source>
</reference>
<organism evidence="1 2">
    <name type="scientific">Glossina austeni</name>
    <name type="common">Savannah tsetse fly</name>
    <dbReference type="NCBI Taxonomy" id="7395"/>
    <lineage>
        <taxon>Eukaryota</taxon>
        <taxon>Metazoa</taxon>
        <taxon>Ecdysozoa</taxon>
        <taxon>Arthropoda</taxon>
        <taxon>Hexapoda</taxon>
        <taxon>Insecta</taxon>
        <taxon>Pterygota</taxon>
        <taxon>Neoptera</taxon>
        <taxon>Endopterygota</taxon>
        <taxon>Diptera</taxon>
        <taxon>Brachycera</taxon>
        <taxon>Muscomorpha</taxon>
        <taxon>Hippoboscoidea</taxon>
        <taxon>Glossinidae</taxon>
        <taxon>Glossina</taxon>
    </lineage>
</organism>
<name>A0A1A9VAJ8_GLOAU</name>
<dbReference type="VEuPathDB" id="VectorBase:GAUT031082"/>
<keyword evidence="2" id="KW-1185">Reference proteome</keyword>
<dbReference type="Proteomes" id="UP000078200">
    <property type="component" value="Unassembled WGS sequence"/>
</dbReference>
<sequence>MGAGKEVRQQTARVLDCRSMSALTEEVEPTRKRSLLDATSHGMTKDVTSYGTLIPSTSKKACKTPDEDGVRLGFLIPVDSYKPDEITEESSPIDGGKLFSVLIIMKIHMYNKEKFS</sequence>
<protein>
    <submittedName>
        <fullName evidence="1">Uncharacterized protein</fullName>
    </submittedName>
</protein>
<accession>A0A1A9VAJ8</accession>
<dbReference type="EnsemblMetazoa" id="GAUT031082-RA">
    <property type="protein sequence ID" value="GAUT031082-PA"/>
    <property type="gene ID" value="GAUT031082"/>
</dbReference>
<evidence type="ECO:0000313" key="2">
    <source>
        <dbReference type="Proteomes" id="UP000078200"/>
    </source>
</evidence>
<dbReference type="AlphaFoldDB" id="A0A1A9VAJ8"/>
<proteinExistence type="predicted"/>